<sequence>MLVFDLRSDPVNPWFQVVGDGSADAPAMPAAPAVDARKSVTSDTPTARTPRQWPPVRALTWSADSLQQV</sequence>
<name>A0A6A0AGY6_HAELA</name>
<protein>
    <submittedName>
        <fullName evidence="2">Uncharacterized protein</fullName>
    </submittedName>
</protein>
<evidence type="ECO:0000313" key="2">
    <source>
        <dbReference type="EMBL" id="GFH31918.1"/>
    </source>
</evidence>
<evidence type="ECO:0000313" key="3">
    <source>
        <dbReference type="Proteomes" id="UP000485058"/>
    </source>
</evidence>
<comment type="caution">
    <text evidence="2">The sequence shown here is derived from an EMBL/GenBank/DDBJ whole genome shotgun (WGS) entry which is preliminary data.</text>
</comment>
<feature type="region of interest" description="Disordered" evidence="1">
    <location>
        <begin position="24"/>
        <end position="52"/>
    </location>
</feature>
<proteinExistence type="predicted"/>
<gene>
    <name evidence="2" type="ORF">HaLaN_31048</name>
</gene>
<keyword evidence="3" id="KW-1185">Reference proteome</keyword>
<dbReference type="AlphaFoldDB" id="A0A6A0AGY6"/>
<feature type="compositionally biased region" description="Low complexity" evidence="1">
    <location>
        <begin position="24"/>
        <end position="34"/>
    </location>
</feature>
<dbReference type="Proteomes" id="UP000485058">
    <property type="component" value="Unassembled WGS sequence"/>
</dbReference>
<organism evidence="2 3">
    <name type="scientific">Haematococcus lacustris</name>
    <name type="common">Green alga</name>
    <name type="synonym">Haematococcus pluvialis</name>
    <dbReference type="NCBI Taxonomy" id="44745"/>
    <lineage>
        <taxon>Eukaryota</taxon>
        <taxon>Viridiplantae</taxon>
        <taxon>Chlorophyta</taxon>
        <taxon>core chlorophytes</taxon>
        <taxon>Chlorophyceae</taxon>
        <taxon>CS clade</taxon>
        <taxon>Chlamydomonadales</taxon>
        <taxon>Haematococcaceae</taxon>
        <taxon>Haematococcus</taxon>
    </lineage>
</organism>
<reference evidence="2 3" key="1">
    <citation type="submission" date="2020-02" db="EMBL/GenBank/DDBJ databases">
        <title>Draft genome sequence of Haematococcus lacustris strain NIES-144.</title>
        <authorList>
            <person name="Morimoto D."/>
            <person name="Nakagawa S."/>
            <person name="Yoshida T."/>
            <person name="Sawayama S."/>
        </authorList>
    </citation>
    <scope>NUCLEOTIDE SEQUENCE [LARGE SCALE GENOMIC DNA]</scope>
    <source>
        <strain evidence="2 3">NIES-144</strain>
    </source>
</reference>
<dbReference type="EMBL" id="BLLF01006066">
    <property type="protein sequence ID" value="GFH31918.1"/>
    <property type="molecule type" value="Genomic_DNA"/>
</dbReference>
<evidence type="ECO:0000256" key="1">
    <source>
        <dbReference type="SAM" id="MobiDB-lite"/>
    </source>
</evidence>
<accession>A0A6A0AGY6</accession>